<dbReference type="InterPro" id="IPR017518">
    <property type="entry name" value="CHP03084"/>
</dbReference>
<dbReference type="RefSeq" id="WP_013673777.1">
    <property type="nucleotide sequence ID" value="NZ_BAABKS010000049.1"/>
</dbReference>
<reference evidence="4" key="1">
    <citation type="journal article" date="2019" name="Int. J. Syst. Evol. Microbiol.">
        <title>The Global Catalogue of Microorganisms (GCM) 10K type strain sequencing project: providing services to taxonomists for standard genome sequencing and annotation.</title>
        <authorList>
            <consortium name="The Broad Institute Genomics Platform"/>
            <consortium name="The Broad Institute Genome Sequencing Center for Infectious Disease"/>
            <person name="Wu L."/>
            <person name="Ma J."/>
        </authorList>
    </citation>
    <scope>NUCLEOTIDE SEQUENCE [LARGE SCALE GENOMIC DNA]</scope>
    <source>
        <strain evidence="4">CCUG 49018</strain>
    </source>
</reference>
<keyword evidence="4" id="KW-1185">Reference proteome</keyword>
<dbReference type="Gene3D" id="1.20.120.450">
    <property type="entry name" value="dinb family like domain"/>
    <property type="match status" value="1"/>
</dbReference>
<dbReference type="Pfam" id="PF08608">
    <property type="entry name" value="Wyosine_form"/>
    <property type="match status" value="1"/>
</dbReference>
<accession>A0ABW3VM10</accession>
<dbReference type="EMBL" id="JBHTMB010000177">
    <property type="protein sequence ID" value="MFD1235840.1"/>
    <property type="molecule type" value="Genomic_DNA"/>
</dbReference>
<dbReference type="InterPro" id="IPR017517">
    <property type="entry name" value="Maleyloyr_isom"/>
</dbReference>
<dbReference type="Pfam" id="PF11716">
    <property type="entry name" value="MDMPI_N"/>
    <property type="match status" value="1"/>
</dbReference>
<dbReference type="Proteomes" id="UP001597182">
    <property type="component" value="Unassembled WGS sequence"/>
</dbReference>
<dbReference type="NCBIfam" id="TIGR03083">
    <property type="entry name" value="maleylpyruvate isomerase family mycothiol-dependent enzyme"/>
    <property type="match status" value="1"/>
</dbReference>
<evidence type="ECO:0000313" key="4">
    <source>
        <dbReference type="Proteomes" id="UP001597182"/>
    </source>
</evidence>
<dbReference type="NCBIfam" id="TIGR03084">
    <property type="entry name" value="TIGR03084 family metal-binding protein"/>
    <property type="match status" value="1"/>
</dbReference>
<dbReference type="SUPFAM" id="SSF109854">
    <property type="entry name" value="DinB/YfiT-like putative metalloenzymes"/>
    <property type="match status" value="1"/>
</dbReference>
<comment type="caution">
    <text evidence="3">The sequence shown here is derived from an EMBL/GenBank/DDBJ whole genome shotgun (WGS) entry which is preliminary data.</text>
</comment>
<evidence type="ECO:0000313" key="3">
    <source>
        <dbReference type="EMBL" id="MFD1235840.1"/>
    </source>
</evidence>
<evidence type="ECO:0000259" key="1">
    <source>
        <dbReference type="Pfam" id="PF08608"/>
    </source>
</evidence>
<feature type="domain" description="Mycothiol-dependent maleylpyruvate isomerase metal-binding" evidence="2">
    <location>
        <begin position="13"/>
        <end position="145"/>
    </location>
</feature>
<sequence length="261" mass="28238">MPVSMDALADDITAETAVLREILTGLSEPDWRRDTPAVGWTIADQVSHLAHFDATAVKSAVDPDGFRADLENSPPIDPDAVALQYRDLTGAEMLRWFDGERTRLIETFRGLDPALRVPWYGPPMSAASSFTARLMETWAHTQDIADTVGVTREPSARLRHVAHIGIGARAYSYAVNGVAMPEAPIRVELAAPDGSTWTWGPEGAADRVTGPALDFCLAVTQRRHRDDTALQITGPVANEWMSFAQAFAGAAGTGRKPGQFA</sequence>
<organism evidence="3 4">
    <name type="scientific">Pseudonocardia benzenivorans</name>
    <dbReference type="NCBI Taxonomy" id="228005"/>
    <lineage>
        <taxon>Bacteria</taxon>
        <taxon>Bacillati</taxon>
        <taxon>Actinomycetota</taxon>
        <taxon>Actinomycetes</taxon>
        <taxon>Pseudonocardiales</taxon>
        <taxon>Pseudonocardiaceae</taxon>
        <taxon>Pseudonocardia</taxon>
    </lineage>
</organism>
<proteinExistence type="predicted"/>
<dbReference type="InterPro" id="IPR024344">
    <property type="entry name" value="MDMPI_metal-binding"/>
</dbReference>
<protein>
    <submittedName>
        <fullName evidence="3">TIGR03084 family metal-binding protein</fullName>
    </submittedName>
</protein>
<dbReference type="InterPro" id="IPR034660">
    <property type="entry name" value="DinB/YfiT-like"/>
</dbReference>
<dbReference type="InterPro" id="IPR013917">
    <property type="entry name" value="tRNA_wybutosine-synth"/>
</dbReference>
<evidence type="ECO:0000259" key="2">
    <source>
        <dbReference type="Pfam" id="PF11716"/>
    </source>
</evidence>
<feature type="domain" description="tRNA wybutosine-synthesis" evidence="1">
    <location>
        <begin position="183"/>
        <end position="225"/>
    </location>
</feature>
<gene>
    <name evidence="3" type="ORF">ACFQ34_21315</name>
</gene>
<name>A0ABW3VM10_9PSEU</name>